<feature type="compositionally biased region" description="Acidic residues" evidence="12">
    <location>
        <begin position="24"/>
        <end position="37"/>
    </location>
</feature>
<evidence type="ECO:0000256" key="11">
    <source>
        <dbReference type="ARBA" id="ARBA00049348"/>
    </source>
</evidence>
<keyword evidence="5" id="KW-0489">Methyltransferase</keyword>
<dbReference type="PANTHER" id="PTHR10815">
    <property type="entry name" value="METHYLATED-DNA--PROTEIN-CYSTEINE METHYLTRANSFERASE"/>
    <property type="match status" value="1"/>
</dbReference>
<dbReference type="GO" id="GO:0032259">
    <property type="term" value="P:methylation"/>
    <property type="evidence" value="ECO:0007669"/>
    <property type="project" value="UniProtKB-KW"/>
</dbReference>
<dbReference type="InterPro" id="IPR001497">
    <property type="entry name" value="MethylDNA_cys_MeTrfase_AS"/>
</dbReference>
<dbReference type="InterPro" id="IPR036388">
    <property type="entry name" value="WH-like_DNA-bd_sf"/>
</dbReference>
<evidence type="ECO:0000256" key="6">
    <source>
        <dbReference type="ARBA" id="ARBA00022679"/>
    </source>
</evidence>
<evidence type="ECO:0000313" key="15">
    <source>
        <dbReference type="Proteomes" id="UP000695562"/>
    </source>
</evidence>
<evidence type="ECO:0000256" key="3">
    <source>
        <dbReference type="ARBA" id="ARBA00011918"/>
    </source>
</evidence>
<accession>A0A8J4V481</accession>
<keyword evidence="6" id="KW-0808">Transferase</keyword>
<name>A0A8J4V481_9MYCE</name>
<dbReference type="CDD" id="cd06445">
    <property type="entry name" value="ATase"/>
    <property type="match status" value="1"/>
</dbReference>
<dbReference type="PANTHER" id="PTHR10815:SF13">
    <property type="entry name" value="METHYLATED-DNA--PROTEIN-CYSTEINE METHYLTRANSFERASE"/>
    <property type="match status" value="1"/>
</dbReference>
<dbReference type="Pfam" id="PF01035">
    <property type="entry name" value="DNA_binding_1"/>
    <property type="match status" value="1"/>
</dbReference>
<dbReference type="Proteomes" id="UP000695562">
    <property type="component" value="Unassembled WGS sequence"/>
</dbReference>
<organism evidence="14 15">
    <name type="scientific">Polysphondylium violaceum</name>
    <dbReference type="NCBI Taxonomy" id="133409"/>
    <lineage>
        <taxon>Eukaryota</taxon>
        <taxon>Amoebozoa</taxon>
        <taxon>Evosea</taxon>
        <taxon>Eumycetozoa</taxon>
        <taxon>Dictyostelia</taxon>
        <taxon>Dictyosteliales</taxon>
        <taxon>Dictyosteliaceae</taxon>
        <taxon>Polysphondylium</taxon>
    </lineage>
</organism>
<dbReference type="GO" id="GO:0006281">
    <property type="term" value="P:DNA repair"/>
    <property type="evidence" value="ECO:0007669"/>
    <property type="project" value="UniProtKB-KW"/>
</dbReference>
<evidence type="ECO:0000256" key="5">
    <source>
        <dbReference type="ARBA" id="ARBA00022603"/>
    </source>
</evidence>
<keyword evidence="7" id="KW-0227">DNA damage</keyword>
<dbReference type="InterPro" id="IPR036631">
    <property type="entry name" value="MGMT_N_sf"/>
</dbReference>
<comment type="similarity">
    <text evidence="2">Belongs to the MGMT family.</text>
</comment>
<dbReference type="SUPFAM" id="SSF53155">
    <property type="entry name" value="Methylated DNA-protein cysteine methyltransferase domain"/>
    <property type="match status" value="1"/>
</dbReference>
<evidence type="ECO:0000256" key="10">
    <source>
        <dbReference type="ARBA" id="ARBA00031621"/>
    </source>
</evidence>
<feature type="domain" description="Methylated-DNA-[protein]-cysteine S-methyltransferase DNA binding" evidence="13">
    <location>
        <begin position="106"/>
        <end position="187"/>
    </location>
</feature>
<comment type="catalytic activity">
    <reaction evidence="11">
        <text>a 6-O-methyl-2'-deoxyguanosine in DNA + L-cysteinyl-[protein] = S-methyl-L-cysteinyl-[protein] + a 2'-deoxyguanosine in DNA</text>
        <dbReference type="Rhea" id="RHEA:24000"/>
        <dbReference type="Rhea" id="RHEA-COMP:10131"/>
        <dbReference type="Rhea" id="RHEA-COMP:10132"/>
        <dbReference type="Rhea" id="RHEA-COMP:11367"/>
        <dbReference type="Rhea" id="RHEA-COMP:11368"/>
        <dbReference type="ChEBI" id="CHEBI:29950"/>
        <dbReference type="ChEBI" id="CHEBI:82612"/>
        <dbReference type="ChEBI" id="CHEBI:85445"/>
        <dbReference type="ChEBI" id="CHEBI:85448"/>
        <dbReference type="EC" id="2.1.1.63"/>
    </reaction>
</comment>
<evidence type="ECO:0000256" key="8">
    <source>
        <dbReference type="ARBA" id="ARBA00023204"/>
    </source>
</evidence>
<dbReference type="PROSITE" id="PS00374">
    <property type="entry name" value="MGMT"/>
    <property type="match status" value="1"/>
</dbReference>
<protein>
    <recommendedName>
        <fullName evidence="4">Methylated-DNA--protein-cysteine methyltransferase</fullName>
        <ecNumber evidence="3">2.1.1.63</ecNumber>
    </recommendedName>
    <alternativeName>
        <fullName evidence="9">6-O-methylguanine-DNA methyltransferase</fullName>
    </alternativeName>
    <alternativeName>
        <fullName evidence="10">O-6-methylguanine-DNA-alkyltransferase</fullName>
    </alternativeName>
</protein>
<proteinExistence type="inferred from homology"/>
<dbReference type="InterPro" id="IPR014048">
    <property type="entry name" value="MethylDNA_cys_MeTrfase_DNA-bd"/>
</dbReference>
<comment type="catalytic activity">
    <reaction evidence="1">
        <text>a 4-O-methyl-thymidine in DNA + L-cysteinyl-[protein] = a thymidine in DNA + S-methyl-L-cysteinyl-[protein]</text>
        <dbReference type="Rhea" id="RHEA:53428"/>
        <dbReference type="Rhea" id="RHEA-COMP:10131"/>
        <dbReference type="Rhea" id="RHEA-COMP:10132"/>
        <dbReference type="Rhea" id="RHEA-COMP:13555"/>
        <dbReference type="Rhea" id="RHEA-COMP:13556"/>
        <dbReference type="ChEBI" id="CHEBI:29950"/>
        <dbReference type="ChEBI" id="CHEBI:82612"/>
        <dbReference type="ChEBI" id="CHEBI:137386"/>
        <dbReference type="ChEBI" id="CHEBI:137387"/>
        <dbReference type="EC" id="2.1.1.63"/>
    </reaction>
</comment>
<evidence type="ECO:0000256" key="9">
    <source>
        <dbReference type="ARBA" id="ARBA00030795"/>
    </source>
</evidence>
<dbReference type="EC" id="2.1.1.63" evidence="3"/>
<dbReference type="OrthoDB" id="1907495at2759"/>
<dbReference type="SUPFAM" id="SSF46767">
    <property type="entry name" value="Methylated DNA-protein cysteine methyltransferase, C-terminal domain"/>
    <property type="match status" value="1"/>
</dbReference>
<reference evidence="14" key="1">
    <citation type="submission" date="2020-01" db="EMBL/GenBank/DDBJ databases">
        <title>Development of genomics and gene disruption for Polysphondylium violaceum indicates a role for the polyketide synthase stlB in stalk morphogenesis.</title>
        <authorList>
            <person name="Narita B."/>
            <person name="Kawabe Y."/>
            <person name="Kin K."/>
            <person name="Saito T."/>
            <person name="Gibbs R."/>
            <person name="Kuspa A."/>
            <person name="Muzny D."/>
            <person name="Queller D."/>
            <person name="Richards S."/>
            <person name="Strassman J."/>
            <person name="Sucgang R."/>
            <person name="Worley K."/>
            <person name="Schaap P."/>
        </authorList>
    </citation>
    <scope>NUCLEOTIDE SEQUENCE</scope>
    <source>
        <strain evidence="14">QSvi11</strain>
    </source>
</reference>
<evidence type="ECO:0000256" key="7">
    <source>
        <dbReference type="ARBA" id="ARBA00022763"/>
    </source>
</evidence>
<evidence type="ECO:0000313" key="14">
    <source>
        <dbReference type="EMBL" id="KAF2077308.1"/>
    </source>
</evidence>
<feature type="region of interest" description="Disordered" evidence="12">
    <location>
        <begin position="1"/>
        <end position="37"/>
    </location>
</feature>
<evidence type="ECO:0000256" key="12">
    <source>
        <dbReference type="SAM" id="MobiDB-lite"/>
    </source>
</evidence>
<comment type="caution">
    <text evidence="14">The sequence shown here is derived from an EMBL/GenBank/DDBJ whole genome shotgun (WGS) entry which is preliminary data.</text>
</comment>
<sequence length="193" mass="22426">MTTKRKLNTHTTNQSKKNKKEIEQDQEQLEEGEDENQYWDRLETPIGVLGFYASKDLLENVIVEDKSTAEPKPNTITNQFKDELNLYFKGKLIDFKTPFNYEQGTEFQQMVWRELMKIPYGQTQSYKQIATSLNKKNYSRAVASACRLNKFSIIVPCHRVVSSSGKVIGYFGKNGIDKQHQLYALEQKSLKKE</sequence>
<keyword evidence="15" id="KW-1185">Reference proteome</keyword>
<evidence type="ECO:0000259" key="13">
    <source>
        <dbReference type="Pfam" id="PF01035"/>
    </source>
</evidence>
<dbReference type="EMBL" id="AJWJ01000032">
    <property type="protein sequence ID" value="KAF2077308.1"/>
    <property type="molecule type" value="Genomic_DNA"/>
</dbReference>
<dbReference type="FunFam" id="1.10.10.10:FF:000214">
    <property type="entry name" value="Methylated-DNA--protein-cysteine methyltransferase"/>
    <property type="match status" value="1"/>
</dbReference>
<evidence type="ECO:0000256" key="1">
    <source>
        <dbReference type="ARBA" id="ARBA00001286"/>
    </source>
</evidence>
<dbReference type="Gene3D" id="1.10.10.10">
    <property type="entry name" value="Winged helix-like DNA-binding domain superfamily/Winged helix DNA-binding domain"/>
    <property type="match status" value="1"/>
</dbReference>
<evidence type="ECO:0000256" key="4">
    <source>
        <dbReference type="ARBA" id="ARBA00015377"/>
    </source>
</evidence>
<dbReference type="InterPro" id="IPR036217">
    <property type="entry name" value="MethylDNA_cys_MeTrfase_DNAb"/>
</dbReference>
<keyword evidence="8" id="KW-0234">DNA repair</keyword>
<evidence type="ECO:0000256" key="2">
    <source>
        <dbReference type="ARBA" id="ARBA00008711"/>
    </source>
</evidence>
<dbReference type="NCBIfam" id="TIGR00589">
    <property type="entry name" value="ogt"/>
    <property type="match status" value="1"/>
</dbReference>
<dbReference type="AlphaFoldDB" id="A0A8J4V481"/>
<gene>
    <name evidence="14" type="ORF">CYY_001374</name>
</gene>
<dbReference type="GO" id="GO:0003908">
    <property type="term" value="F:methylated-DNA-[protein]-cysteine S-methyltransferase activity"/>
    <property type="evidence" value="ECO:0007669"/>
    <property type="project" value="UniProtKB-EC"/>
</dbReference>